<reference evidence="2 3" key="1">
    <citation type="journal article" date="2017" name="Int. J. Syst. Evol. Microbiol.">
        <title>Rouxiella badensis sp. nov. and Rouxiella silvae sp. nov. isolated from peat bog soil in Germany and emendation of the genus description.</title>
        <authorList>
            <person name="Le Fleche-Mateos A."/>
            <person name="Kugler J.H."/>
            <person name="Hansen S.H."/>
            <person name="Syldatk C."/>
            <person name="Hausmann R."/>
            <person name="Lomprez F."/>
            <person name="Vandenbogaert M."/>
            <person name="Manuguerra J.C."/>
            <person name="Grimont P.A."/>
        </authorList>
    </citation>
    <scope>NUCLEOTIDE SEQUENCE [LARGE SCALE GENOMIC DNA]</scope>
    <source>
        <strain evidence="2 3">213</strain>
    </source>
</reference>
<keyword evidence="1" id="KW-0812">Transmembrane</keyword>
<name>A0ABX3TTY4_9GAMM</name>
<proteinExistence type="predicted"/>
<feature type="transmembrane region" description="Helical" evidence="1">
    <location>
        <begin position="61"/>
        <end position="77"/>
    </location>
</feature>
<sequence>MSAAQTAAFKAASGNIDVNVLYLSCVGFFLAVLFLWAPWAMSDVWSGWANEKVRHTTMGRFVIRAILLLIISIWMFAS</sequence>
<dbReference type="InterPro" id="IPR021676">
    <property type="entry name" value="DUF3262"/>
</dbReference>
<keyword evidence="1" id="KW-0472">Membrane</keyword>
<dbReference type="Pfam" id="PF11660">
    <property type="entry name" value="DUF3262"/>
    <property type="match status" value="1"/>
</dbReference>
<evidence type="ECO:0000256" key="1">
    <source>
        <dbReference type="SAM" id="Phobius"/>
    </source>
</evidence>
<keyword evidence="1" id="KW-1133">Transmembrane helix</keyword>
<dbReference type="EMBL" id="MRWD01000100">
    <property type="protein sequence ID" value="ORJ18668.1"/>
    <property type="molecule type" value="Genomic_DNA"/>
</dbReference>
<comment type="caution">
    <text evidence="2">The sequence shown here is derived from an EMBL/GenBank/DDBJ whole genome shotgun (WGS) entry which is preliminary data.</text>
</comment>
<keyword evidence="3" id="KW-1185">Reference proteome</keyword>
<dbReference type="Proteomes" id="UP000192722">
    <property type="component" value="Unassembled WGS sequence"/>
</dbReference>
<protein>
    <submittedName>
        <fullName evidence="2">Integrating conjugative element protein</fullName>
    </submittedName>
</protein>
<feature type="transmembrane region" description="Helical" evidence="1">
    <location>
        <begin position="20"/>
        <end position="40"/>
    </location>
</feature>
<evidence type="ECO:0000313" key="3">
    <source>
        <dbReference type="Proteomes" id="UP000192722"/>
    </source>
</evidence>
<evidence type="ECO:0000313" key="2">
    <source>
        <dbReference type="EMBL" id="ORJ18668.1"/>
    </source>
</evidence>
<accession>A0ABX3TTY4</accession>
<organism evidence="2 3">
    <name type="scientific">Rouxiella silvae</name>
    <dbReference type="NCBI Taxonomy" id="1646373"/>
    <lineage>
        <taxon>Bacteria</taxon>
        <taxon>Pseudomonadati</taxon>
        <taxon>Pseudomonadota</taxon>
        <taxon>Gammaproteobacteria</taxon>
        <taxon>Enterobacterales</taxon>
        <taxon>Yersiniaceae</taxon>
        <taxon>Rouxiella</taxon>
    </lineage>
</organism>
<dbReference type="NCBIfam" id="TIGR03758">
    <property type="entry name" value="conj_TIGR03758"/>
    <property type="match status" value="1"/>
</dbReference>
<gene>
    <name evidence="2" type="ORF">BS639_24070</name>
</gene>